<accession>A0A7C4KHI6</accession>
<protein>
    <recommendedName>
        <fullName evidence="2">Dihydrodipicolinate synthase family protein</fullName>
    </recommendedName>
</protein>
<dbReference type="EMBL" id="DSYK01000395">
    <property type="protein sequence ID" value="HGS21794.1"/>
    <property type="molecule type" value="Genomic_DNA"/>
</dbReference>
<evidence type="ECO:0008006" key="2">
    <source>
        <dbReference type="Google" id="ProtNLM"/>
    </source>
</evidence>
<evidence type="ECO:0000313" key="1">
    <source>
        <dbReference type="EMBL" id="HGS21794.1"/>
    </source>
</evidence>
<sequence length="277" mass="30854">MDAFPRTQVEGISLPRLIVGTNWFLGYSHTSLAKDKFIKGYQSRDSIAQILAVFLERGVDAVMGPVNPLLEEAIREAEQRAGQKIIRIYTPWFNITPGGPADNEPEFVFDVCAQYGATFCMPHQAVTDALLDRRDGVIRDIGKYTAMIRERGMIPGLSTHMPETVVIADRTGADVATYIQIYNAAGFLMQVEADWVMNIIRNAQKPVMTIKPLAAGRLLPVVGLAFVWNTIRPVDMVTIGTTTPDEAREVIDISLDLLSRQVPEYELQRTRSKKSLS</sequence>
<dbReference type="AlphaFoldDB" id="A0A7C4KHI6"/>
<reference evidence="1" key="1">
    <citation type="journal article" date="2020" name="mSystems">
        <title>Genome- and Community-Level Interaction Insights into Carbon Utilization and Element Cycling Functions of Hydrothermarchaeota in Hydrothermal Sediment.</title>
        <authorList>
            <person name="Zhou Z."/>
            <person name="Liu Y."/>
            <person name="Xu W."/>
            <person name="Pan J."/>
            <person name="Luo Z.H."/>
            <person name="Li M."/>
        </authorList>
    </citation>
    <scope>NUCLEOTIDE SEQUENCE [LARGE SCALE GENOMIC DNA]</scope>
    <source>
        <strain evidence="1">SpSt-573</strain>
    </source>
</reference>
<name>A0A7C4KHI6_9CHLR</name>
<proteinExistence type="predicted"/>
<organism evidence="1">
    <name type="scientific">Anaerolinea thermolimosa</name>
    <dbReference type="NCBI Taxonomy" id="229919"/>
    <lineage>
        <taxon>Bacteria</taxon>
        <taxon>Bacillati</taxon>
        <taxon>Chloroflexota</taxon>
        <taxon>Anaerolineae</taxon>
        <taxon>Anaerolineales</taxon>
        <taxon>Anaerolineaceae</taxon>
        <taxon>Anaerolinea</taxon>
    </lineage>
</organism>
<comment type="caution">
    <text evidence="1">The sequence shown here is derived from an EMBL/GenBank/DDBJ whole genome shotgun (WGS) entry which is preliminary data.</text>
</comment>
<gene>
    <name evidence="1" type="ORF">ENT37_07985</name>
</gene>